<organism evidence="1 2">
    <name type="scientific">Saccharothrix hoggarensis</name>
    <dbReference type="NCBI Taxonomy" id="913853"/>
    <lineage>
        <taxon>Bacteria</taxon>
        <taxon>Bacillati</taxon>
        <taxon>Actinomycetota</taxon>
        <taxon>Actinomycetes</taxon>
        <taxon>Pseudonocardiales</taxon>
        <taxon>Pseudonocardiaceae</taxon>
        <taxon>Saccharothrix</taxon>
    </lineage>
</organism>
<keyword evidence="2" id="KW-1185">Reference proteome</keyword>
<evidence type="ECO:0000313" key="1">
    <source>
        <dbReference type="EMBL" id="MFD1152708.1"/>
    </source>
</evidence>
<protein>
    <submittedName>
        <fullName evidence="1">Sugar ABC transporter substrate-binding protein</fullName>
    </submittedName>
</protein>
<feature type="non-terminal residue" evidence="1">
    <location>
        <position position="1"/>
    </location>
</feature>
<sequence>GATAQQYPLKMAQMGVEAIAKFAKDGTKPLNTAGKDFVDTGVNLITDQPVFGVESKDSTWGRENCWG</sequence>
<dbReference type="Proteomes" id="UP001597168">
    <property type="component" value="Unassembled WGS sequence"/>
</dbReference>
<name>A0ABW3R6M5_9PSEU</name>
<evidence type="ECO:0000313" key="2">
    <source>
        <dbReference type="Proteomes" id="UP001597168"/>
    </source>
</evidence>
<proteinExistence type="predicted"/>
<comment type="caution">
    <text evidence="1">The sequence shown here is derived from an EMBL/GenBank/DDBJ whole genome shotgun (WGS) entry which is preliminary data.</text>
</comment>
<reference evidence="2" key="1">
    <citation type="journal article" date="2019" name="Int. J. Syst. Evol. Microbiol.">
        <title>The Global Catalogue of Microorganisms (GCM) 10K type strain sequencing project: providing services to taxonomists for standard genome sequencing and annotation.</title>
        <authorList>
            <consortium name="The Broad Institute Genomics Platform"/>
            <consortium name="The Broad Institute Genome Sequencing Center for Infectious Disease"/>
            <person name="Wu L."/>
            <person name="Ma J."/>
        </authorList>
    </citation>
    <scope>NUCLEOTIDE SEQUENCE [LARGE SCALE GENOMIC DNA]</scope>
    <source>
        <strain evidence="2">CCUG 60214</strain>
    </source>
</reference>
<gene>
    <name evidence="1" type="ORF">ACFQ3T_36690</name>
</gene>
<accession>A0ABW3R6M5</accession>
<dbReference type="EMBL" id="JBHTLK010000491">
    <property type="protein sequence ID" value="MFD1152708.1"/>
    <property type="molecule type" value="Genomic_DNA"/>
</dbReference>